<evidence type="ECO:0000313" key="2">
    <source>
        <dbReference type="Proteomes" id="UP000002402"/>
    </source>
</evidence>
<proteinExistence type="predicted"/>
<dbReference type="EnsemblBacteria" id="ABF90984">
    <property type="protein sequence ID" value="ABF90984"/>
    <property type="gene ID" value="MXAN_0762"/>
</dbReference>
<accession>Q1DE95</accession>
<dbReference type="Proteomes" id="UP000002402">
    <property type="component" value="Chromosome"/>
</dbReference>
<organism evidence="1 2">
    <name type="scientific">Myxococcus xanthus (strain DK1622)</name>
    <dbReference type="NCBI Taxonomy" id="246197"/>
    <lineage>
        <taxon>Bacteria</taxon>
        <taxon>Pseudomonadati</taxon>
        <taxon>Myxococcota</taxon>
        <taxon>Myxococcia</taxon>
        <taxon>Myxococcales</taxon>
        <taxon>Cystobacterineae</taxon>
        <taxon>Myxococcaceae</taxon>
        <taxon>Myxococcus</taxon>
    </lineage>
</organism>
<protein>
    <submittedName>
        <fullName evidence="1">Uncharacterized protein</fullName>
    </submittedName>
</protein>
<name>Q1DE95_MYXXD</name>
<reference evidence="1 2" key="1">
    <citation type="journal article" date="2006" name="Proc. Natl. Acad. Sci. U.S.A.">
        <title>Evolution of sensory complexity recorded in a myxobacterial genome.</title>
        <authorList>
            <person name="Goldman B.S."/>
            <person name="Nierman W.C."/>
            <person name="Kaiser D."/>
            <person name="Slater S.C."/>
            <person name="Durkin A.S."/>
            <person name="Eisen J.A."/>
            <person name="Ronning C.M."/>
            <person name="Barbazuk W.B."/>
            <person name="Blanchard M."/>
            <person name="Field C."/>
            <person name="Halling C."/>
            <person name="Hinkle G."/>
            <person name="Iartchuk O."/>
            <person name="Kim H.S."/>
            <person name="Mackenzie C."/>
            <person name="Madupu R."/>
            <person name="Miller N."/>
            <person name="Shvartsbeyn A."/>
            <person name="Sullivan S.A."/>
            <person name="Vaudin M."/>
            <person name="Wiegand R."/>
            <person name="Kaplan H.B."/>
        </authorList>
    </citation>
    <scope>NUCLEOTIDE SEQUENCE [LARGE SCALE GENOMIC DNA]</scope>
    <source>
        <strain evidence="2">DK1622</strain>
    </source>
</reference>
<dbReference type="KEGG" id="mxa:MXAN_0762"/>
<keyword evidence="2" id="KW-1185">Reference proteome</keyword>
<dbReference type="RefSeq" id="WP_011550888.1">
    <property type="nucleotide sequence ID" value="NC_008095.1"/>
</dbReference>
<dbReference type="OrthoDB" id="9911618at2"/>
<dbReference type="HOGENOM" id="CLU_2287252_0_0_7"/>
<evidence type="ECO:0000313" key="1">
    <source>
        <dbReference type="EMBL" id="ABF90984.1"/>
    </source>
</evidence>
<dbReference type="AlphaFoldDB" id="Q1DE95"/>
<dbReference type="EMBL" id="CP000113">
    <property type="protein sequence ID" value="ABF90984.1"/>
    <property type="molecule type" value="Genomic_DNA"/>
</dbReference>
<dbReference type="GeneID" id="41358231"/>
<sequence>MKEPFWTLYLTLTVHGHPPDIWYYNVKLRNEAIYIGTNEHHITVLANHGGWHVTINQSHDGQVAGGFDDLVNLRWDVTPEIGRALEWIRHHRVNM</sequence>
<gene>
    <name evidence="1" type="ordered locus">MXAN_0762</name>
</gene>